<evidence type="ECO:0000313" key="3">
    <source>
        <dbReference type="EMBL" id="GMG40502.1"/>
    </source>
</evidence>
<accession>A0A9W7DM87</accession>
<name>A0A9W7DM87_AMBMO</name>
<feature type="region of interest" description="Disordered" evidence="2">
    <location>
        <begin position="168"/>
        <end position="191"/>
    </location>
</feature>
<dbReference type="EMBL" id="BSXU01003870">
    <property type="protein sequence ID" value="GMG40502.1"/>
    <property type="molecule type" value="Genomic_DNA"/>
</dbReference>
<evidence type="ECO:0000256" key="2">
    <source>
        <dbReference type="SAM" id="MobiDB-lite"/>
    </source>
</evidence>
<feature type="region of interest" description="Disordered" evidence="2">
    <location>
        <begin position="20"/>
        <end position="42"/>
    </location>
</feature>
<dbReference type="Proteomes" id="UP001165063">
    <property type="component" value="Unassembled WGS sequence"/>
</dbReference>
<dbReference type="OrthoDB" id="186013at2759"/>
<organism evidence="3 4">
    <name type="scientific">Ambrosiozyma monospora</name>
    <name type="common">Yeast</name>
    <name type="synonym">Endomycopsis monosporus</name>
    <dbReference type="NCBI Taxonomy" id="43982"/>
    <lineage>
        <taxon>Eukaryota</taxon>
        <taxon>Fungi</taxon>
        <taxon>Dikarya</taxon>
        <taxon>Ascomycota</taxon>
        <taxon>Saccharomycotina</taxon>
        <taxon>Pichiomycetes</taxon>
        <taxon>Pichiales</taxon>
        <taxon>Pichiaceae</taxon>
        <taxon>Ambrosiozyma</taxon>
    </lineage>
</organism>
<feature type="coiled-coil region" evidence="1">
    <location>
        <begin position="305"/>
        <end position="345"/>
    </location>
</feature>
<dbReference type="AlphaFoldDB" id="A0A9W7DM87"/>
<feature type="compositionally biased region" description="Low complexity" evidence="2">
    <location>
        <begin position="168"/>
        <end position="181"/>
    </location>
</feature>
<proteinExistence type="predicted"/>
<keyword evidence="1" id="KW-0175">Coiled coil</keyword>
<evidence type="ECO:0000256" key="1">
    <source>
        <dbReference type="SAM" id="Coils"/>
    </source>
</evidence>
<gene>
    <name evidence="3" type="ORF">Amon01_000624400</name>
</gene>
<evidence type="ECO:0000313" key="4">
    <source>
        <dbReference type="Proteomes" id="UP001165063"/>
    </source>
</evidence>
<keyword evidence="4" id="KW-1185">Reference proteome</keyword>
<sequence>MIRSTLKSPAQAIQAIRPLVRLASTTPPPPSNSTNHNKPPPKFINVKPSAKLLNAKLKEEQDIKEKRNKLASASLKDIFAIFSPNAEDPDDFDLSNFDTTPYYQNPSLFHELPFFKQQHIINELNDKLKRKWTGVPKDMKRFAVWLSYGSYGPREGFPNLYDYYTAAQSEEQETTTSASESPKSPHPEVEKTQMGNILSQLTSQSQAPKPMKKELKDAKPIDLPFTVPSILQTLSPTPSTKIHKLPARDPRAFGKIRVTQYQQDRRMNPYNRIVLLVLVLLTILNFKKDRRVNNTGVVPEYPWEVAAEEEKKRVEQEELEKKLKEEELKLKLEQEKAEEKKKNARKWYYLWLK</sequence>
<comment type="caution">
    <text evidence="3">The sequence shown here is derived from an EMBL/GenBank/DDBJ whole genome shotgun (WGS) entry which is preliminary data.</text>
</comment>
<reference evidence="3" key="1">
    <citation type="submission" date="2023-04" db="EMBL/GenBank/DDBJ databases">
        <title>Ambrosiozyma monospora NBRC 1965.</title>
        <authorList>
            <person name="Ichikawa N."/>
            <person name="Sato H."/>
            <person name="Tonouchi N."/>
        </authorList>
    </citation>
    <scope>NUCLEOTIDE SEQUENCE</scope>
    <source>
        <strain evidence="3">NBRC 1965</strain>
    </source>
</reference>
<protein>
    <submittedName>
        <fullName evidence="3">Unnamed protein product</fullName>
    </submittedName>
</protein>